<evidence type="ECO:0000259" key="2">
    <source>
        <dbReference type="PROSITE" id="PS50043"/>
    </source>
</evidence>
<dbReference type="InterPro" id="IPR036388">
    <property type="entry name" value="WH-like_DNA-bd_sf"/>
</dbReference>
<keyword evidence="1" id="KW-0238">DNA-binding</keyword>
<protein>
    <submittedName>
        <fullName evidence="3">PAS domain S-box protein</fullName>
    </submittedName>
</protein>
<gene>
    <name evidence="3" type="ORF">E6W39_34290</name>
</gene>
<organism evidence="3 4">
    <name type="scientific">Kitasatospora acidiphila</name>
    <dbReference type="NCBI Taxonomy" id="2567942"/>
    <lineage>
        <taxon>Bacteria</taxon>
        <taxon>Bacillati</taxon>
        <taxon>Actinomycetota</taxon>
        <taxon>Actinomycetes</taxon>
        <taxon>Kitasatosporales</taxon>
        <taxon>Streptomycetaceae</taxon>
        <taxon>Kitasatospora</taxon>
    </lineage>
</organism>
<dbReference type="Pfam" id="PF00196">
    <property type="entry name" value="GerE"/>
    <property type="match status" value="1"/>
</dbReference>
<dbReference type="InterPro" id="IPR035965">
    <property type="entry name" value="PAS-like_dom_sf"/>
</dbReference>
<dbReference type="AlphaFoldDB" id="A0A540WBD9"/>
<dbReference type="CDD" id="cd00130">
    <property type="entry name" value="PAS"/>
    <property type="match status" value="1"/>
</dbReference>
<reference evidence="3 4" key="1">
    <citation type="submission" date="2019-06" db="EMBL/GenBank/DDBJ databases">
        <title>Description of Kitasatospora acidophila sp. nov. isolated from pine grove soil, and reclassification of Streptomyces novaecaesareae to Kitasatospora novaeceasareae comb. nov.</title>
        <authorList>
            <person name="Kim M.J."/>
        </authorList>
    </citation>
    <scope>NUCLEOTIDE SEQUENCE [LARGE SCALE GENOMIC DNA]</scope>
    <source>
        <strain evidence="3 4">MMS16-CNU292</strain>
    </source>
</reference>
<keyword evidence="4" id="KW-1185">Reference proteome</keyword>
<dbReference type="GO" id="GO:0003677">
    <property type="term" value="F:DNA binding"/>
    <property type="evidence" value="ECO:0007669"/>
    <property type="project" value="UniProtKB-KW"/>
</dbReference>
<dbReference type="InterPro" id="IPR013656">
    <property type="entry name" value="PAS_4"/>
</dbReference>
<dbReference type="PROSITE" id="PS50043">
    <property type="entry name" value="HTH_LUXR_2"/>
    <property type="match status" value="1"/>
</dbReference>
<feature type="domain" description="HTH luxR-type" evidence="2">
    <location>
        <begin position="146"/>
        <end position="211"/>
    </location>
</feature>
<dbReference type="RefSeq" id="WP_141636787.1">
    <property type="nucleotide sequence ID" value="NZ_VIGB01000003.1"/>
</dbReference>
<dbReference type="SUPFAM" id="SSF55785">
    <property type="entry name" value="PYP-like sensor domain (PAS domain)"/>
    <property type="match status" value="1"/>
</dbReference>
<evidence type="ECO:0000313" key="4">
    <source>
        <dbReference type="Proteomes" id="UP000319103"/>
    </source>
</evidence>
<dbReference type="Gene3D" id="3.30.450.20">
    <property type="entry name" value="PAS domain"/>
    <property type="match status" value="1"/>
</dbReference>
<dbReference type="InterPro" id="IPR039420">
    <property type="entry name" value="WalR-like"/>
</dbReference>
<dbReference type="Gene3D" id="1.10.10.10">
    <property type="entry name" value="Winged helix-like DNA-binding domain superfamily/Winged helix DNA-binding domain"/>
    <property type="match status" value="1"/>
</dbReference>
<dbReference type="InterPro" id="IPR016032">
    <property type="entry name" value="Sig_transdc_resp-reg_C-effctor"/>
</dbReference>
<dbReference type="InterPro" id="IPR000014">
    <property type="entry name" value="PAS"/>
</dbReference>
<evidence type="ECO:0000256" key="1">
    <source>
        <dbReference type="ARBA" id="ARBA00023125"/>
    </source>
</evidence>
<evidence type="ECO:0000313" key="3">
    <source>
        <dbReference type="EMBL" id="TQF06355.1"/>
    </source>
</evidence>
<name>A0A540WBD9_9ACTN</name>
<dbReference type="InterPro" id="IPR000792">
    <property type="entry name" value="Tscrpt_reg_LuxR_C"/>
</dbReference>
<accession>A0A540WBD9</accession>
<sequence length="225" mass="24809">MGLEAGEPPSQALPEDPRELAILWRNRFLMLFDHLPLPIAVCDTVGVVHVANRAMGAELGALPGHLRGRKVLELLRPQGRRPLRPVMEAVRLQRRSQYPIEVLWTAADGTERRGELTIEPVSDLPDDDPKLLLWLRTPGPSATAPAARPTERVSPVEARILAAAARGATTAQIAREVDLTVDGVNYHLTRLTRRWHVPNRTALVARAYATGVLSPDAWPPRPEGE</sequence>
<dbReference type="Proteomes" id="UP000319103">
    <property type="component" value="Unassembled WGS sequence"/>
</dbReference>
<dbReference type="EMBL" id="VIGB01000003">
    <property type="protein sequence ID" value="TQF06355.1"/>
    <property type="molecule type" value="Genomic_DNA"/>
</dbReference>
<dbReference type="OrthoDB" id="46486at2"/>
<dbReference type="NCBIfam" id="TIGR00229">
    <property type="entry name" value="sensory_box"/>
    <property type="match status" value="1"/>
</dbReference>
<dbReference type="GO" id="GO:0006355">
    <property type="term" value="P:regulation of DNA-templated transcription"/>
    <property type="evidence" value="ECO:0007669"/>
    <property type="project" value="InterPro"/>
</dbReference>
<dbReference type="SMART" id="SM00421">
    <property type="entry name" value="HTH_LUXR"/>
    <property type="match status" value="1"/>
</dbReference>
<comment type="caution">
    <text evidence="3">The sequence shown here is derived from an EMBL/GenBank/DDBJ whole genome shotgun (WGS) entry which is preliminary data.</text>
</comment>
<dbReference type="SUPFAM" id="SSF46894">
    <property type="entry name" value="C-terminal effector domain of the bipartite response regulators"/>
    <property type="match status" value="1"/>
</dbReference>
<dbReference type="SMART" id="SM00091">
    <property type="entry name" value="PAS"/>
    <property type="match status" value="1"/>
</dbReference>
<dbReference type="Pfam" id="PF08448">
    <property type="entry name" value="PAS_4"/>
    <property type="match status" value="1"/>
</dbReference>
<dbReference type="PANTHER" id="PTHR43214">
    <property type="entry name" value="TWO-COMPONENT RESPONSE REGULATOR"/>
    <property type="match status" value="1"/>
</dbReference>
<proteinExistence type="predicted"/>
<dbReference type="PANTHER" id="PTHR43214:SF43">
    <property type="entry name" value="TWO-COMPONENT RESPONSE REGULATOR"/>
    <property type="match status" value="1"/>
</dbReference>